<dbReference type="AlphaFoldDB" id="A0A2K3KRJ3"/>
<organism evidence="1 2">
    <name type="scientific">Trifolium pratense</name>
    <name type="common">Red clover</name>
    <dbReference type="NCBI Taxonomy" id="57577"/>
    <lineage>
        <taxon>Eukaryota</taxon>
        <taxon>Viridiplantae</taxon>
        <taxon>Streptophyta</taxon>
        <taxon>Embryophyta</taxon>
        <taxon>Tracheophyta</taxon>
        <taxon>Spermatophyta</taxon>
        <taxon>Magnoliopsida</taxon>
        <taxon>eudicotyledons</taxon>
        <taxon>Gunneridae</taxon>
        <taxon>Pentapetalae</taxon>
        <taxon>rosids</taxon>
        <taxon>fabids</taxon>
        <taxon>Fabales</taxon>
        <taxon>Fabaceae</taxon>
        <taxon>Papilionoideae</taxon>
        <taxon>50 kb inversion clade</taxon>
        <taxon>NPAAA clade</taxon>
        <taxon>Hologalegina</taxon>
        <taxon>IRL clade</taxon>
        <taxon>Trifolieae</taxon>
        <taxon>Trifolium</taxon>
    </lineage>
</organism>
<dbReference type="EMBL" id="ASHM01237099">
    <property type="protein sequence ID" value="PNX68904.1"/>
    <property type="molecule type" value="Genomic_DNA"/>
</dbReference>
<feature type="non-terminal residue" evidence="1">
    <location>
        <position position="1"/>
    </location>
</feature>
<dbReference type="Proteomes" id="UP000236291">
    <property type="component" value="Unassembled WGS sequence"/>
</dbReference>
<reference evidence="1 2" key="2">
    <citation type="journal article" date="2017" name="Front. Plant Sci.">
        <title>Gene Classification and Mining of Molecular Markers Useful in Red Clover (Trifolium pratense) Breeding.</title>
        <authorList>
            <person name="Istvanek J."/>
            <person name="Dluhosova J."/>
            <person name="Dluhos P."/>
            <person name="Patkova L."/>
            <person name="Nedelnik J."/>
            <person name="Repkova J."/>
        </authorList>
    </citation>
    <scope>NUCLEOTIDE SEQUENCE [LARGE SCALE GENOMIC DNA]</scope>
    <source>
        <strain evidence="2">cv. Tatra</strain>
        <tissue evidence="1">Young leaves</tissue>
    </source>
</reference>
<gene>
    <name evidence="1" type="ORF">L195_g064194</name>
</gene>
<comment type="caution">
    <text evidence="1">The sequence shown here is derived from an EMBL/GenBank/DDBJ whole genome shotgun (WGS) entry which is preliminary data.</text>
</comment>
<evidence type="ECO:0000313" key="1">
    <source>
        <dbReference type="EMBL" id="PNX68904.1"/>
    </source>
</evidence>
<reference evidence="1 2" key="1">
    <citation type="journal article" date="2014" name="Am. J. Bot.">
        <title>Genome assembly and annotation for red clover (Trifolium pratense; Fabaceae).</title>
        <authorList>
            <person name="Istvanek J."/>
            <person name="Jaros M."/>
            <person name="Krenek A."/>
            <person name="Repkova J."/>
        </authorList>
    </citation>
    <scope>NUCLEOTIDE SEQUENCE [LARGE SCALE GENOMIC DNA]</scope>
    <source>
        <strain evidence="2">cv. Tatra</strain>
        <tissue evidence="1">Young leaves</tissue>
    </source>
</reference>
<protein>
    <submittedName>
        <fullName evidence="1">Uncharacterized protein</fullName>
    </submittedName>
</protein>
<name>A0A2K3KRJ3_TRIPR</name>
<evidence type="ECO:0000313" key="2">
    <source>
        <dbReference type="Proteomes" id="UP000236291"/>
    </source>
</evidence>
<accession>A0A2K3KRJ3</accession>
<proteinExistence type="predicted"/>
<sequence>VTRRGTISRKMITGMGAIDSSEPEENMHFYIGCYISMDIDDEGMESFRTIVGVVTVVQESLTNIPHTWDTQ</sequence>